<dbReference type="InterPro" id="IPR002686">
    <property type="entry name" value="Transposase_17"/>
</dbReference>
<dbReference type="Proteomes" id="UP000290682">
    <property type="component" value="Unassembled WGS sequence"/>
</dbReference>
<protein>
    <submittedName>
        <fullName evidence="2">Transposase</fullName>
    </submittedName>
</protein>
<dbReference type="PANTHER" id="PTHR36966">
    <property type="entry name" value="REP-ASSOCIATED TYROSINE TRANSPOSASE"/>
    <property type="match status" value="1"/>
</dbReference>
<dbReference type="Pfam" id="PF01797">
    <property type="entry name" value="Y1_Tnp"/>
    <property type="match status" value="1"/>
</dbReference>
<evidence type="ECO:0000259" key="1">
    <source>
        <dbReference type="SMART" id="SM01321"/>
    </source>
</evidence>
<dbReference type="EMBL" id="REGR01000012">
    <property type="protein sequence ID" value="RXZ43131.1"/>
    <property type="molecule type" value="Genomic_DNA"/>
</dbReference>
<name>A0ABY0FBE5_9NEIS</name>
<dbReference type="Gene3D" id="3.30.70.1290">
    <property type="entry name" value="Transposase IS200-like"/>
    <property type="match status" value="1"/>
</dbReference>
<dbReference type="InterPro" id="IPR036515">
    <property type="entry name" value="Transposase_17_sf"/>
</dbReference>
<evidence type="ECO:0000313" key="2">
    <source>
        <dbReference type="EMBL" id="RXZ43131.1"/>
    </source>
</evidence>
<reference evidence="2 3" key="1">
    <citation type="submission" date="2018-10" db="EMBL/GenBank/DDBJ databases">
        <title>Draft genome of Fastidiocella sp. strain 375T, a bacterium isolated from a karstic cave dripping water.</title>
        <authorList>
            <person name="Coelho C."/>
            <person name="Verissimo A."/>
            <person name="Tiago I."/>
        </authorList>
    </citation>
    <scope>NUCLEOTIDE SEQUENCE [LARGE SCALE GENOMIC DNA]</scope>
    <source>
        <strain evidence="2 3">CAVE-375</strain>
    </source>
</reference>
<dbReference type="PANTHER" id="PTHR36966:SF1">
    <property type="entry name" value="REP-ASSOCIATED TYROSINE TRANSPOSASE"/>
    <property type="match status" value="1"/>
</dbReference>
<dbReference type="SUPFAM" id="SSF143422">
    <property type="entry name" value="Transposase IS200-like"/>
    <property type="match status" value="1"/>
</dbReference>
<keyword evidence="3" id="KW-1185">Reference proteome</keyword>
<sequence length="174" mass="20636">MSHYRRALRPGGSYFFTVTLADRRSTLLVDEVDRLRDIYRRVCRDHPFETLAICILPDHLHAVWSLPQGDADYSRRWSLIKSGFSRGLMAAATRSGSKIRHREKGIWQRRFWEHMIRDERDLQRHIDYVHINPLKHGYVQQVSDWPYSSFHRWVRDGCLPRDWAGGVEDGEFGE</sequence>
<evidence type="ECO:0000313" key="3">
    <source>
        <dbReference type="Proteomes" id="UP000290682"/>
    </source>
</evidence>
<organism evidence="2 3">
    <name type="scientific">Crenobacter cavernae</name>
    <dbReference type="NCBI Taxonomy" id="2290923"/>
    <lineage>
        <taxon>Bacteria</taxon>
        <taxon>Pseudomonadati</taxon>
        <taxon>Pseudomonadota</taxon>
        <taxon>Betaproteobacteria</taxon>
        <taxon>Neisseriales</taxon>
        <taxon>Neisseriaceae</taxon>
        <taxon>Crenobacter</taxon>
    </lineage>
</organism>
<dbReference type="InterPro" id="IPR052715">
    <property type="entry name" value="RAYT_transposase"/>
</dbReference>
<dbReference type="SMART" id="SM01321">
    <property type="entry name" value="Y1_Tnp"/>
    <property type="match status" value="1"/>
</dbReference>
<dbReference type="NCBIfam" id="NF047646">
    <property type="entry name" value="REP_Tyr_transpos"/>
    <property type="match status" value="1"/>
</dbReference>
<proteinExistence type="predicted"/>
<dbReference type="RefSeq" id="WP_129213200.1">
    <property type="nucleotide sequence ID" value="NZ_REGR01000012.1"/>
</dbReference>
<comment type="caution">
    <text evidence="2">The sequence shown here is derived from an EMBL/GenBank/DDBJ whole genome shotgun (WGS) entry which is preliminary data.</text>
</comment>
<feature type="domain" description="Transposase IS200-like" evidence="1">
    <location>
        <begin position="9"/>
        <end position="132"/>
    </location>
</feature>
<accession>A0ABY0FBE5</accession>
<gene>
    <name evidence="2" type="ORF">EBB06_10810</name>
</gene>